<proteinExistence type="predicted"/>
<organism evidence="1 2">
    <name type="scientific">Raoultella terrigena</name>
    <name type="common">Klebsiella terrigena</name>
    <dbReference type="NCBI Taxonomy" id="577"/>
    <lineage>
        <taxon>Bacteria</taxon>
        <taxon>Pseudomonadati</taxon>
        <taxon>Pseudomonadota</taxon>
        <taxon>Gammaproteobacteria</taxon>
        <taxon>Enterobacterales</taxon>
        <taxon>Enterobacteriaceae</taxon>
        <taxon>Klebsiella/Raoultella group</taxon>
        <taxon>Raoultella</taxon>
    </lineage>
</organism>
<reference evidence="1 2" key="1">
    <citation type="submission" date="2020-10" db="EMBL/GenBank/DDBJ databases">
        <title>Resistance determinants and their genetic context in bacteria from a longitudinal study of pigs reared under conventional and antibiotic-free husbandry practices.</title>
        <authorList>
            <person name="Poulin-Laprade D."/>
            <person name="Brouard J.-S."/>
            <person name="Gagnon N."/>
            <person name="Turcotte A."/>
            <person name="Langlois A."/>
            <person name="Matte J.J."/>
            <person name="Carrillo C.D."/>
            <person name="Zaheer R."/>
            <person name="McAllister T."/>
            <person name="Topp E."/>
            <person name="Talbot G."/>
        </authorList>
    </citation>
    <scope>NUCLEOTIDE SEQUENCE [LARGE SCALE GENOMIC DNA]</scope>
    <source>
        <strain evidence="1 2">Res13-Abat-PEB01-P1-04-A</strain>
    </source>
</reference>
<name>A0AAP9XVU8_RAOTE</name>
<dbReference type="Proteomes" id="UP000594500">
    <property type="component" value="Chromosome"/>
</dbReference>
<evidence type="ECO:0000313" key="2">
    <source>
        <dbReference type="Proteomes" id="UP000594500"/>
    </source>
</evidence>
<dbReference type="AlphaFoldDB" id="A0AAP9XVU8"/>
<evidence type="ECO:0000313" key="1">
    <source>
        <dbReference type="EMBL" id="QPF11055.1"/>
    </source>
</evidence>
<protein>
    <submittedName>
        <fullName evidence="1">Uncharacterized protein</fullName>
    </submittedName>
</protein>
<dbReference type="RefSeq" id="WP_195711332.1">
    <property type="nucleotide sequence ID" value="NZ_CP062916.1"/>
</dbReference>
<dbReference type="EMBL" id="CP062916">
    <property type="protein sequence ID" value="QPF11055.1"/>
    <property type="molecule type" value="Genomic_DNA"/>
</dbReference>
<sequence>MMSASAMGRAGGGRPAIREQRTLCHIHRMIVEASLLQTEPTKRANNNELIKFLDDLLKRLCEKIKYSFTENPLNLAVFFL</sequence>
<accession>A0AAP9XVU8</accession>
<gene>
    <name evidence="1" type="ORF">IMO34_12135</name>
</gene>